<accession>A0ACB8KHR1</accession>
<gene>
    <name evidence="1" type="ORF">KPL71_015264</name>
</gene>
<proteinExistence type="predicted"/>
<dbReference type="Proteomes" id="UP000829398">
    <property type="component" value="Chromosome 5"/>
</dbReference>
<dbReference type="EMBL" id="CM039174">
    <property type="protein sequence ID" value="KAH9753947.1"/>
    <property type="molecule type" value="Genomic_DNA"/>
</dbReference>
<sequence>MQRTIVSHKDFGLTNSKTHLGFVQNLVFIVRLISSSLPLENRSVETKENGQKRSSMVSYFMNSCGLSAKSALAASKKVSVKNTEGADSVLRLLGNHGFTNLQISKVVGVCPQIIALNCERNLLPKIEFFGSIGVLSDDLPKLISSTPHLLAVSLKNRLSPNYNFLKNIVVLDEVVVRVMKRMKWAFLRDFNSNLAPNIAFLREIGVPASNISNFVISNPCGASIIPSKFCEIVNKVKAMGFNPLRGMFLKAIEVIGQMTTLNWESKIEVYRRWGWSKDETLNAFRRHPYCMRISEEKITKTMDFFVNKMGWLSQDIAKRPEILLYSLEKRIVPRCSVVQVLLSKGLIKKDLCPCSLLVLGETKFKGSYVTKFQVKVPQLLNLYEEEMNLPDLRPGFERRIGCEVNGVAEDSSCIAGKAFNVRFLVASLDILDHKFLGSSYGATVVPYHSCTRPLDPIIVTTMGWIQLLDAAMVCSKKNKDVIDGKCSPIEPKCRKGSDMIRSGENPDLT</sequence>
<organism evidence="1 2">
    <name type="scientific">Citrus sinensis</name>
    <name type="common">Sweet orange</name>
    <name type="synonym">Citrus aurantium var. sinensis</name>
    <dbReference type="NCBI Taxonomy" id="2711"/>
    <lineage>
        <taxon>Eukaryota</taxon>
        <taxon>Viridiplantae</taxon>
        <taxon>Streptophyta</taxon>
        <taxon>Embryophyta</taxon>
        <taxon>Tracheophyta</taxon>
        <taxon>Spermatophyta</taxon>
        <taxon>Magnoliopsida</taxon>
        <taxon>eudicotyledons</taxon>
        <taxon>Gunneridae</taxon>
        <taxon>Pentapetalae</taxon>
        <taxon>rosids</taxon>
        <taxon>malvids</taxon>
        <taxon>Sapindales</taxon>
        <taxon>Rutaceae</taxon>
        <taxon>Aurantioideae</taxon>
        <taxon>Citrus</taxon>
    </lineage>
</organism>
<evidence type="ECO:0000313" key="1">
    <source>
        <dbReference type="EMBL" id="KAH9753947.1"/>
    </source>
</evidence>
<name>A0ACB8KHR1_CITSI</name>
<reference evidence="2" key="1">
    <citation type="journal article" date="2023" name="Hortic. Res.">
        <title>A chromosome-level phased genome enabling allele-level studies in sweet orange: a case study on citrus Huanglongbing tolerance.</title>
        <authorList>
            <person name="Wu B."/>
            <person name="Yu Q."/>
            <person name="Deng Z."/>
            <person name="Duan Y."/>
            <person name="Luo F."/>
            <person name="Gmitter F. Jr."/>
        </authorList>
    </citation>
    <scope>NUCLEOTIDE SEQUENCE [LARGE SCALE GENOMIC DNA]</scope>
    <source>
        <strain evidence="2">cv. Valencia</strain>
    </source>
</reference>
<keyword evidence="2" id="KW-1185">Reference proteome</keyword>
<evidence type="ECO:0000313" key="2">
    <source>
        <dbReference type="Proteomes" id="UP000829398"/>
    </source>
</evidence>
<protein>
    <submittedName>
        <fullName evidence="1">Mitochondrial transcription termination factor family protein</fullName>
    </submittedName>
</protein>
<comment type="caution">
    <text evidence="1">The sequence shown here is derived from an EMBL/GenBank/DDBJ whole genome shotgun (WGS) entry which is preliminary data.</text>
</comment>